<dbReference type="InterPro" id="IPR040719">
    <property type="entry name" value="DUF5597"/>
</dbReference>
<reference evidence="3 4" key="1">
    <citation type="submission" date="2018-10" db="EMBL/GenBank/DDBJ databases">
        <title>Isolation, diversity and antibacterial activity of antinobacteria from the wheat rhizosphere soil.</title>
        <authorList>
            <person name="Sun T."/>
        </authorList>
    </citation>
    <scope>NUCLEOTIDE SEQUENCE [LARGE SCALE GENOMIC DNA]</scope>
    <source>
        <strain evidence="3 4">SJ-23</strain>
    </source>
</reference>
<dbReference type="SUPFAM" id="SSF51445">
    <property type="entry name" value="(Trans)glycosidases"/>
    <property type="match status" value="1"/>
</dbReference>
<keyword evidence="3" id="KW-0378">Hydrolase</keyword>
<evidence type="ECO:0000313" key="4">
    <source>
        <dbReference type="Proteomes" id="UP000275048"/>
    </source>
</evidence>
<dbReference type="InterPro" id="IPR031330">
    <property type="entry name" value="Gly_Hdrlase_35_cat"/>
</dbReference>
<dbReference type="Pfam" id="PF18120">
    <property type="entry name" value="DUF5597"/>
    <property type="match status" value="1"/>
</dbReference>
<dbReference type="AlphaFoldDB" id="A0A3M8AHF5"/>
<dbReference type="Pfam" id="PF01301">
    <property type="entry name" value="Glyco_hydro_35"/>
    <property type="match status" value="1"/>
</dbReference>
<dbReference type="Proteomes" id="UP000275048">
    <property type="component" value="Unassembled WGS sequence"/>
</dbReference>
<sequence>MDVTARLERSGDVTQLIVHGRSTLLIGGQVHNSTSSHPDSIARAFARAAEIGSNTVFAPVDWALLEPEEGRFDFALVDVMLAEARRHGLMWVPLWFGAFKNAHSTYAPRWVRADTERFPRAVANEGARPAFTYAGAMRRPTLSVFGEELREADARAFAAFMRHLAEADVTGVVPLVQVENEVGLLADSRDRSSLAEAEWQRDVPEALLRHLTSDRAAGFAASTLWAARGRPAHGTWPELFGTGWEADEVFMAWAFGTYVDAVAARGAAAHPVPLYVNSWIGPQPGQEQAGLYPSGGPGWRVLDIWQAAAPSIGLIGPDIYLDDSAEAMRWYTMGDNPLIVPESRYRAAEAARAFGGHAAIGWSVFGVEDARPGNRVSQLYTELVGMTELITAAQRESRIACVVLEPGEGEAHVVLGEYTLTARNTQELFTRMLLDIGVEGPPPPPIPPSETEAEDAFPNPADARAFVLVVALGDDRFHIVGQNASLDFSRDGRIVEWDHVEAGSHHSGQWQSTRILNGDERLRILPLDRVGAARVRVLSLAS</sequence>
<accession>A0A3M8AHF5</accession>
<dbReference type="Gene3D" id="2.60.220.20">
    <property type="entry name" value="putative beta-Galactosidase from caulobacter crescentus"/>
    <property type="match status" value="1"/>
</dbReference>
<gene>
    <name evidence="3" type="ORF">EDM22_06425</name>
</gene>
<dbReference type="Gene3D" id="3.20.20.80">
    <property type="entry name" value="Glycosidases"/>
    <property type="match status" value="1"/>
</dbReference>
<dbReference type="GO" id="GO:0016787">
    <property type="term" value="F:hydrolase activity"/>
    <property type="evidence" value="ECO:0007669"/>
    <property type="project" value="UniProtKB-KW"/>
</dbReference>
<proteinExistence type="predicted"/>
<keyword evidence="4" id="KW-1185">Reference proteome</keyword>
<evidence type="ECO:0000313" key="3">
    <source>
        <dbReference type="EMBL" id="RNB50638.1"/>
    </source>
</evidence>
<evidence type="ECO:0000259" key="2">
    <source>
        <dbReference type="Pfam" id="PF18120"/>
    </source>
</evidence>
<feature type="domain" description="DUF5597" evidence="2">
    <location>
        <begin position="377"/>
        <end position="521"/>
    </location>
</feature>
<protein>
    <submittedName>
        <fullName evidence="3">Glycoside hydrolase</fullName>
    </submittedName>
</protein>
<dbReference type="OrthoDB" id="9800974at2"/>
<dbReference type="InterPro" id="IPR017853">
    <property type="entry name" value="GH"/>
</dbReference>
<dbReference type="EMBL" id="RHHB01000007">
    <property type="protein sequence ID" value="RNB50638.1"/>
    <property type="molecule type" value="Genomic_DNA"/>
</dbReference>
<comment type="caution">
    <text evidence="3">The sequence shown here is derived from an EMBL/GenBank/DDBJ whole genome shotgun (WGS) entry which is preliminary data.</text>
</comment>
<evidence type="ECO:0000259" key="1">
    <source>
        <dbReference type="Pfam" id="PF01301"/>
    </source>
</evidence>
<organism evidence="3 4">
    <name type="scientific">Agromyces tardus</name>
    <dbReference type="NCBI Taxonomy" id="2583849"/>
    <lineage>
        <taxon>Bacteria</taxon>
        <taxon>Bacillati</taxon>
        <taxon>Actinomycetota</taxon>
        <taxon>Actinomycetes</taxon>
        <taxon>Micrococcales</taxon>
        <taxon>Microbacteriaceae</taxon>
        <taxon>Agromyces</taxon>
    </lineage>
</organism>
<feature type="domain" description="Glycoside hydrolase 35 catalytic" evidence="1">
    <location>
        <begin position="15"/>
        <end position="102"/>
    </location>
</feature>
<name>A0A3M8AHF5_9MICO</name>